<dbReference type="NCBIfam" id="TIGR02228">
    <property type="entry name" value="sigpep_I_arch"/>
    <property type="match status" value="1"/>
</dbReference>
<keyword evidence="9 12" id="KW-1133">Transmembrane helix</keyword>
<comment type="similarity">
    <text evidence="3">Belongs to the peptidase S26B family.</text>
</comment>
<dbReference type="PRINTS" id="PR00728">
    <property type="entry name" value="SIGNALPTASE"/>
</dbReference>
<evidence type="ECO:0000256" key="7">
    <source>
        <dbReference type="ARBA" id="ARBA00022670"/>
    </source>
</evidence>
<comment type="subcellular location">
    <subcellularLocation>
        <location evidence="2">Endoplasmic reticulum membrane</location>
        <topology evidence="2">Single-pass type II membrane protein</topology>
    </subcellularLocation>
</comment>
<feature type="transmembrane region" description="Helical" evidence="12">
    <location>
        <begin position="39"/>
        <end position="60"/>
    </location>
</feature>
<reference evidence="14" key="1">
    <citation type="submission" date="2025-05" db="UniProtKB">
        <authorList>
            <consortium name="RefSeq"/>
        </authorList>
    </citation>
    <scope>NUCLEOTIDE SEQUENCE [LARGE SCALE GENOMIC DNA]</scope>
</reference>
<keyword evidence="8 12" id="KW-0812">Transmembrane</keyword>
<dbReference type="InParanoid" id="A0A6P3YX61"/>
<dbReference type="InterPro" id="IPR015927">
    <property type="entry name" value="Peptidase_S24_S26A/B/C"/>
</dbReference>
<dbReference type="InterPro" id="IPR001733">
    <property type="entry name" value="Peptidase_S26B"/>
</dbReference>
<keyword evidence="7" id="KW-0645">Protease</keyword>
<evidence type="ECO:0000256" key="3">
    <source>
        <dbReference type="ARBA" id="ARBA00011035"/>
    </source>
</evidence>
<dbReference type="AlphaFoldDB" id="A0A6P3YX61"/>
<sequence length="200" mass="22678">MVRDLGRKKKSSSKSSLWSFQNFAEKEEMGFKSMKIRQTLSHAVSLGVSVATALMIWKALMCMTGCESPVVVVLTGSMEPGFSRGDLLFLHMSKDPIRAGEILVFIVKDREIPIVHRVIRVHEERDTDESYFLTKGDSNHLDDRALYAHGQDWLEPQHIMGRAVGYLPYFGYVTIIMTEKPIIKYILFGTLGLLLISPRN</sequence>
<feature type="domain" description="Peptidase S24/S26A/S26B/S26C" evidence="13">
    <location>
        <begin position="66"/>
        <end position="122"/>
    </location>
</feature>
<evidence type="ECO:0000256" key="5">
    <source>
        <dbReference type="ARBA" id="ARBA00019685"/>
    </source>
</evidence>
<dbReference type="PANTHER" id="PTHR10806:SF6">
    <property type="entry name" value="SIGNAL PEPTIDASE COMPLEX CATALYTIC SUBUNIT SEC11"/>
    <property type="match status" value="1"/>
</dbReference>
<evidence type="ECO:0000256" key="11">
    <source>
        <dbReference type="ARBA" id="ARBA00045533"/>
    </source>
</evidence>
<dbReference type="SUPFAM" id="SSF51306">
    <property type="entry name" value="LexA/Signal peptidase"/>
    <property type="match status" value="1"/>
</dbReference>
<dbReference type="PANTHER" id="PTHR10806">
    <property type="entry name" value="SIGNAL PEPTIDASE COMPLEX CATALYTIC SUBUNIT SEC11"/>
    <property type="match status" value="1"/>
</dbReference>
<dbReference type="InterPro" id="IPR036286">
    <property type="entry name" value="LexA/Signal_pep-like_sf"/>
</dbReference>
<evidence type="ECO:0000259" key="13">
    <source>
        <dbReference type="Pfam" id="PF00717"/>
    </source>
</evidence>
<keyword evidence="10 12" id="KW-0472">Membrane</keyword>
<accession>A0A6P3YX61</accession>
<comment type="function">
    <text evidence="11">Catalytic component of the signal peptidase complex (SPC) which catalyzes the cleavage of N-terminal signal sequences from nascent proteins as they are translocated into the lumen of the endoplasmic reticulum. Specifically cleaves N-terminal signal peptides that contain a hydrophobic alpha-helix (h-region) shorter than 18-20 amino acids.</text>
</comment>
<comment type="catalytic activity">
    <reaction evidence="1">
        <text>Cleavage of hydrophobic, N-terminal signal or leader sequences from secreted and periplasmic proteins.</text>
        <dbReference type="EC" id="3.4.21.89"/>
    </reaction>
</comment>
<dbReference type="InterPro" id="IPR019533">
    <property type="entry name" value="Peptidase_S26"/>
</dbReference>
<dbReference type="CDD" id="cd06530">
    <property type="entry name" value="S26_SPase_I"/>
    <property type="match status" value="1"/>
</dbReference>
<gene>
    <name evidence="15" type="primary">LOC107404146</name>
</gene>
<evidence type="ECO:0000256" key="10">
    <source>
        <dbReference type="ARBA" id="ARBA00023136"/>
    </source>
</evidence>
<protein>
    <recommendedName>
        <fullName evidence="5">Signal peptidase complex catalytic subunit SEC11</fullName>
        <ecNumber evidence="4">3.4.21.89</ecNumber>
    </recommendedName>
    <alternativeName>
        <fullName evidence="6">Signal peptidase complex catalytic subunit sec11</fullName>
    </alternativeName>
</protein>
<dbReference type="KEGG" id="zju:107404146"/>
<proteinExistence type="inferred from homology"/>
<reference evidence="15" key="2">
    <citation type="submission" date="2025-08" db="UniProtKB">
        <authorList>
            <consortium name="RefSeq"/>
        </authorList>
    </citation>
    <scope>IDENTIFICATION</scope>
    <source>
        <tissue evidence="15">Seedling</tissue>
    </source>
</reference>
<evidence type="ECO:0000256" key="12">
    <source>
        <dbReference type="SAM" id="Phobius"/>
    </source>
</evidence>
<evidence type="ECO:0000256" key="4">
    <source>
        <dbReference type="ARBA" id="ARBA00013208"/>
    </source>
</evidence>
<organism evidence="14 15">
    <name type="scientific">Ziziphus jujuba</name>
    <name type="common">Chinese jujube</name>
    <name type="synonym">Ziziphus sativa</name>
    <dbReference type="NCBI Taxonomy" id="326968"/>
    <lineage>
        <taxon>Eukaryota</taxon>
        <taxon>Viridiplantae</taxon>
        <taxon>Streptophyta</taxon>
        <taxon>Embryophyta</taxon>
        <taxon>Tracheophyta</taxon>
        <taxon>Spermatophyta</taxon>
        <taxon>Magnoliopsida</taxon>
        <taxon>eudicotyledons</taxon>
        <taxon>Gunneridae</taxon>
        <taxon>Pentapetalae</taxon>
        <taxon>rosids</taxon>
        <taxon>fabids</taxon>
        <taxon>Rosales</taxon>
        <taxon>Rhamnaceae</taxon>
        <taxon>Paliureae</taxon>
        <taxon>Ziziphus</taxon>
    </lineage>
</organism>
<dbReference type="RefSeq" id="XP_015866583.3">
    <property type="nucleotide sequence ID" value="XM_016011097.4"/>
</dbReference>
<name>A0A6P3YX61_ZIZJJ</name>
<dbReference type="GO" id="GO:0006465">
    <property type="term" value="P:signal peptide processing"/>
    <property type="evidence" value="ECO:0007669"/>
    <property type="project" value="InterPro"/>
</dbReference>
<evidence type="ECO:0000313" key="14">
    <source>
        <dbReference type="Proteomes" id="UP001652623"/>
    </source>
</evidence>
<dbReference type="GO" id="GO:0004252">
    <property type="term" value="F:serine-type endopeptidase activity"/>
    <property type="evidence" value="ECO:0007669"/>
    <property type="project" value="InterPro"/>
</dbReference>
<keyword evidence="14" id="KW-1185">Reference proteome</keyword>
<evidence type="ECO:0000256" key="8">
    <source>
        <dbReference type="ARBA" id="ARBA00022692"/>
    </source>
</evidence>
<dbReference type="Pfam" id="PF00717">
    <property type="entry name" value="Peptidase_S24"/>
    <property type="match status" value="1"/>
</dbReference>
<evidence type="ECO:0000256" key="2">
    <source>
        <dbReference type="ARBA" id="ARBA00004648"/>
    </source>
</evidence>
<dbReference type="EC" id="3.4.21.89" evidence="4"/>
<keyword evidence="7" id="KW-0378">Hydrolase</keyword>
<dbReference type="GeneID" id="107404146"/>
<evidence type="ECO:0000256" key="6">
    <source>
        <dbReference type="ARBA" id="ARBA00021755"/>
    </source>
</evidence>
<dbReference type="GO" id="GO:0009003">
    <property type="term" value="F:signal peptidase activity"/>
    <property type="evidence" value="ECO:0007669"/>
    <property type="project" value="UniProtKB-EC"/>
</dbReference>
<evidence type="ECO:0000256" key="1">
    <source>
        <dbReference type="ARBA" id="ARBA00000677"/>
    </source>
</evidence>
<evidence type="ECO:0000256" key="9">
    <source>
        <dbReference type="ARBA" id="ARBA00022989"/>
    </source>
</evidence>
<evidence type="ECO:0000313" key="15">
    <source>
        <dbReference type="RefSeq" id="XP_015866583.3"/>
    </source>
</evidence>
<dbReference type="GO" id="GO:0005787">
    <property type="term" value="C:signal peptidase complex"/>
    <property type="evidence" value="ECO:0007669"/>
    <property type="project" value="TreeGrafter"/>
</dbReference>
<dbReference type="Proteomes" id="UP001652623">
    <property type="component" value="Chromosome 1"/>
</dbReference>